<reference evidence="1" key="2">
    <citation type="journal article" date="2024" name="Plant">
        <title>Genomic evolution and insights into agronomic trait innovations of Sesamum species.</title>
        <authorList>
            <person name="Miao H."/>
            <person name="Wang L."/>
            <person name="Qu L."/>
            <person name="Liu H."/>
            <person name="Sun Y."/>
            <person name="Le M."/>
            <person name="Wang Q."/>
            <person name="Wei S."/>
            <person name="Zheng Y."/>
            <person name="Lin W."/>
            <person name="Duan Y."/>
            <person name="Cao H."/>
            <person name="Xiong S."/>
            <person name="Wang X."/>
            <person name="Wei L."/>
            <person name="Li C."/>
            <person name="Ma Q."/>
            <person name="Ju M."/>
            <person name="Zhao R."/>
            <person name="Li G."/>
            <person name="Mu C."/>
            <person name="Tian Q."/>
            <person name="Mei H."/>
            <person name="Zhang T."/>
            <person name="Gao T."/>
            <person name="Zhang H."/>
        </authorList>
    </citation>
    <scope>NUCLEOTIDE SEQUENCE</scope>
    <source>
        <strain evidence="1">G02</strain>
    </source>
</reference>
<name>A0AAW2W2B2_SESRA</name>
<sequence>MANPVFHERTKHIELDCHVVRDAYKSGFVAPSHVRSALQLADLFTKILPLKLFADLISKLGLVTMSPSPTCGGLLSFRSRVVIVQLPLLTSCSSKLQVKVKTTKKTF</sequence>
<dbReference type="AlphaFoldDB" id="A0AAW2W2B2"/>
<organism evidence="1">
    <name type="scientific">Sesamum radiatum</name>
    <name type="common">Black benniseed</name>
    <dbReference type="NCBI Taxonomy" id="300843"/>
    <lineage>
        <taxon>Eukaryota</taxon>
        <taxon>Viridiplantae</taxon>
        <taxon>Streptophyta</taxon>
        <taxon>Embryophyta</taxon>
        <taxon>Tracheophyta</taxon>
        <taxon>Spermatophyta</taxon>
        <taxon>Magnoliopsida</taxon>
        <taxon>eudicotyledons</taxon>
        <taxon>Gunneridae</taxon>
        <taxon>Pentapetalae</taxon>
        <taxon>asterids</taxon>
        <taxon>lamiids</taxon>
        <taxon>Lamiales</taxon>
        <taxon>Pedaliaceae</taxon>
        <taxon>Sesamum</taxon>
    </lineage>
</organism>
<accession>A0AAW2W2B2</accession>
<gene>
    <name evidence="1" type="ORF">Sradi_0288400</name>
</gene>
<protein>
    <recommendedName>
        <fullName evidence="2">Copia protein</fullName>
    </recommendedName>
</protein>
<evidence type="ECO:0008006" key="2">
    <source>
        <dbReference type="Google" id="ProtNLM"/>
    </source>
</evidence>
<comment type="caution">
    <text evidence="1">The sequence shown here is derived from an EMBL/GenBank/DDBJ whole genome shotgun (WGS) entry which is preliminary data.</text>
</comment>
<dbReference type="CDD" id="cd09272">
    <property type="entry name" value="RNase_HI_RT_Ty1"/>
    <property type="match status" value="1"/>
</dbReference>
<reference evidence="1" key="1">
    <citation type="submission" date="2020-06" db="EMBL/GenBank/DDBJ databases">
        <authorList>
            <person name="Li T."/>
            <person name="Hu X."/>
            <person name="Zhang T."/>
            <person name="Song X."/>
            <person name="Zhang H."/>
            <person name="Dai N."/>
            <person name="Sheng W."/>
            <person name="Hou X."/>
            <person name="Wei L."/>
        </authorList>
    </citation>
    <scope>NUCLEOTIDE SEQUENCE</scope>
    <source>
        <strain evidence="1">G02</strain>
        <tissue evidence="1">Leaf</tissue>
    </source>
</reference>
<dbReference type="EMBL" id="JACGWJ010000002">
    <property type="protein sequence ID" value="KAL0435805.1"/>
    <property type="molecule type" value="Genomic_DNA"/>
</dbReference>
<proteinExistence type="predicted"/>
<evidence type="ECO:0000313" key="1">
    <source>
        <dbReference type="EMBL" id="KAL0435805.1"/>
    </source>
</evidence>